<comment type="caution">
    <text evidence="2">The sequence shown here is derived from an EMBL/GenBank/DDBJ whole genome shotgun (WGS) entry which is preliminary data.</text>
</comment>
<evidence type="ECO:0000313" key="3">
    <source>
        <dbReference type="Proteomes" id="UP000232323"/>
    </source>
</evidence>
<evidence type="ECO:0000256" key="1">
    <source>
        <dbReference type="SAM" id="MobiDB-lite"/>
    </source>
</evidence>
<name>A0A250X4A3_9CHLO</name>
<evidence type="ECO:0000313" key="2">
    <source>
        <dbReference type="EMBL" id="GAX77918.1"/>
    </source>
</evidence>
<organism evidence="2 3">
    <name type="scientific">Chlamydomonas eustigma</name>
    <dbReference type="NCBI Taxonomy" id="1157962"/>
    <lineage>
        <taxon>Eukaryota</taxon>
        <taxon>Viridiplantae</taxon>
        <taxon>Chlorophyta</taxon>
        <taxon>core chlorophytes</taxon>
        <taxon>Chlorophyceae</taxon>
        <taxon>CS clade</taxon>
        <taxon>Chlamydomonadales</taxon>
        <taxon>Chlamydomonadaceae</taxon>
        <taxon>Chlamydomonas</taxon>
    </lineage>
</organism>
<accession>A0A250X4A3</accession>
<dbReference type="Proteomes" id="UP000232323">
    <property type="component" value="Unassembled WGS sequence"/>
</dbReference>
<keyword evidence="3" id="KW-1185">Reference proteome</keyword>
<proteinExistence type="predicted"/>
<reference evidence="2 3" key="1">
    <citation type="submission" date="2017-08" db="EMBL/GenBank/DDBJ databases">
        <title>Acidophilic green algal genome provides insights into adaptation to an acidic environment.</title>
        <authorList>
            <person name="Hirooka S."/>
            <person name="Hirose Y."/>
            <person name="Kanesaki Y."/>
            <person name="Higuchi S."/>
            <person name="Fujiwara T."/>
            <person name="Onuma R."/>
            <person name="Era A."/>
            <person name="Ohbayashi R."/>
            <person name="Uzuka A."/>
            <person name="Nozaki H."/>
            <person name="Yoshikawa H."/>
            <person name="Miyagishima S.Y."/>
        </authorList>
    </citation>
    <scope>NUCLEOTIDE SEQUENCE [LARGE SCALE GENOMIC DNA]</scope>
    <source>
        <strain evidence="2 3">NIES-2499</strain>
    </source>
</reference>
<dbReference type="EMBL" id="BEGY01000028">
    <property type="protein sequence ID" value="GAX77918.1"/>
    <property type="molecule type" value="Genomic_DNA"/>
</dbReference>
<dbReference type="AlphaFoldDB" id="A0A250X4A3"/>
<feature type="compositionally biased region" description="Polar residues" evidence="1">
    <location>
        <begin position="144"/>
        <end position="160"/>
    </location>
</feature>
<gene>
    <name evidence="2" type="ORF">CEUSTIGMA_g5360.t1</name>
</gene>
<feature type="region of interest" description="Disordered" evidence="1">
    <location>
        <begin position="78"/>
        <end position="177"/>
    </location>
</feature>
<sequence>MLQFELFAYGSVSDWASRPEFIKHFFLERFKSRPTNKGTQVTPGLQQRKQLQSPSSQLLGTLMHVDQGQATAEETPAFASLSNKQKRRQQQQQQQLQGALMHADQGRQAAAEETHASASLSNKQKRRQQQQQQQLQGALMHADQGQTAAEETPASASLSNKQKRRQQQQQQQLQGALMHADQGQAAALRRHCLCLDLSNKQKRRYESVWSLASRYSWLNCYLVEGCCQSTSVKHGGGLCVFCL</sequence>
<protein>
    <submittedName>
        <fullName evidence="2">Uncharacterized protein</fullName>
    </submittedName>
</protein>